<feature type="transmembrane region" description="Helical" evidence="1">
    <location>
        <begin position="407"/>
        <end position="431"/>
    </location>
</feature>
<name>A0ABD1DCR8_CULPP</name>
<comment type="caution">
    <text evidence="3">The sequence shown here is derived from an EMBL/GenBank/DDBJ whole genome shotgun (WGS) entry which is preliminary data.</text>
</comment>
<evidence type="ECO:0000259" key="2">
    <source>
        <dbReference type="Pfam" id="PF07517"/>
    </source>
</evidence>
<sequence>MRRYLWLKTFGELNDADSFSAEEMKRTYLQYGEHFEKYATESGPALASSLQASVHPTHFKVWTHQFKQTELPKILAGVAAVWTKASYTRPHCSQIMAVLRLLGADKYKQGIPKHLAQIPAGGGKSLVLALIAAVLALTGHRVLLIYRSKYLAKRDATKFARLLKLLGVIEAVKYGTYDDMVDAVIAPRVDGEPLELQTLVSDLILAPPDKQRPAKLSAQHPPVLLVDEVDVFFDKEVYGKEYCPGAFPVVPGLEQIQEKIWKLVTDRGLRDVQEVMTRIEKFISSPRFTRKQEFDTFLNNKTPFDLIVTLTSTNHVRKQFTNRNLFYAELQSMVENAISVATDRAQHADFKLNQQGAITYRDGDRFVTWSIPGYKSVFNYFRLKRHNFELKVGSTQNYGYLNVGCGLFAYALLPTAFPLILAVTASPLATLNHHERETLKRFYDIHQSSTLPNSRTQFNPAEDFTHRPTKPLWMEQILSRAKAQPVTQPVIIFFRTPTLLEEFRALHAHHLDHVQVLTEQSPKNLIEQINTAGRITLATRGMARGVDYGEDLHVIWTFFSVEDQREEARIGGCYELIVCDEHLKEDGLVGADFGGTYAELEEARAVVWVAGE</sequence>
<organism evidence="3 4">
    <name type="scientific">Culex pipiens pipiens</name>
    <name type="common">Northern house mosquito</name>
    <dbReference type="NCBI Taxonomy" id="38569"/>
    <lineage>
        <taxon>Eukaryota</taxon>
        <taxon>Metazoa</taxon>
        <taxon>Ecdysozoa</taxon>
        <taxon>Arthropoda</taxon>
        <taxon>Hexapoda</taxon>
        <taxon>Insecta</taxon>
        <taxon>Pterygota</taxon>
        <taxon>Neoptera</taxon>
        <taxon>Endopterygota</taxon>
        <taxon>Diptera</taxon>
        <taxon>Nematocera</taxon>
        <taxon>Culicoidea</taxon>
        <taxon>Culicidae</taxon>
        <taxon>Culicinae</taxon>
        <taxon>Culicini</taxon>
        <taxon>Culex</taxon>
        <taxon>Culex</taxon>
    </lineage>
</organism>
<dbReference type="Gene3D" id="3.40.50.300">
    <property type="entry name" value="P-loop containing nucleotide triphosphate hydrolases"/>
    <property type="match status" value="1"/>
</dbReference>
<evidence type="ECO:0000313" key="4">
    <source>
        <dbReference type="Proteomes" id="UP001562425"/>
    </source>
</evidence>
<dbReference type="AlphaFoldDB" id="A0ABD1DCR8"/>
<keyword evidence="4" id="KW-1185">Reference proteome</keyword>
<dbReference type="EMBL" id="JBEHCU010006544">
    <property type="protein sequence ID" value="KAL1396862.1"/>
    <property type="molecule type" value="Genomic_DNA"/>
</dbReference>
<dbReference type="PANTHER" id="PTHR30612">
    <property type="entry name" value="SECA INNER MEMBRANE COMPONENT OF SEC PROTEIN SECRETION SYSTEM"/>
    <property type="match status" value="1"/>
</dbReference>
<keyword evidence="1" id="KW-0812">Transmembrane</keyword>
<dbReference type="PANTHER" id="PTHR30612:SF0">
    <property type="entry name" value="CHLOROPLAST PROTEIN-TRANSPORTING ATPASE"/>
    <property type="match status" value="1"/>
</dbReference>
<proteinExistence type="predicted"/>
<dbReference type="InterPro" id="IPR011115">
    <property type="entry name" value="SecA_DEAD"/>
</dbReference>
<feature type="domain" description="SecA DEAD-like N-terminal" evidence="2">
    <location>
        <begin position="48"/>
        <end position="169"/>
    </location>
</feature>
<dbReference type="InterPro" id="IPR027417">
    <property type="entry name" value="P-loop_NTPase"/>
</dbReference>
<gene>
    <name evidence="3" type="ORF">pipiens_010203</name>
</gene>
<dbReference type="Proteomes" id="UP001562425">
    <property type="component" value="Unassembled WGS sequence"/>
</dbReference>
<keyword evidence="1" id="KW-1133">Transmembrane helix</keyword>
<dbReference type="InterPro" id="IPR000185">
    <property type="entry name" value="SecA"/>
</dbReference>
<reference evidence="3 4" key="1">
    <citation type="submission" date="2024-05" db="EMBL/GenBank/DDBJ databases">
        <title>Culex pipiens pipiens assembly and annotation.</title>
        <authorList>
            <person name="Alout H."/>
            <person name="Durand T."/>
        </authorList>
    </citation>
    <scope>NUCLEOTIDE SEQUENCE [LARGE SCALE GENOMIC DNA]</scope>
    <source>
        <strain evidence="3">HA-2024</strain>
        <tissue evidence="3">Whole body</tissue>
    </source>
</reference>
<evidence type="ECO:0000313" key="3">
    <source>
        <dbReference type="EMBL" id="KAL1396862.1"/>
    </source>
</evidence>
<dbReference type="Pfam" id="PF07517">
    <property type="entry name" value="SecA_DEAD"/>
    <property type="match status" value="1"/>
</dbReference>
<feature type="transmembrane region" description="Helical" evidence="1">
    <location>
        <begin position="126"/>
        <end position="146"/>
    </location>
</feature>
<protein>
    <recommendedName>
        <fullName evidence="2">SecA DEAD-like N-terminal domain-containing protein</fullName>
    </recommendedName>
</protein>
<evidence type="ECO:0000256" key="1">
    <source>
        <dbReference type="SAM" id="Phobius"/>
    </source>
</evidence>
<dbReference type="SUPFAM" id="SSF52540">
    <property type="entry name" value="P-loop containing nucleoside triphosphate hydrolases"/>
    <property type="match status" value="1"/>
</dbReference>
<keyword evidence="1" id="KW-0472">Membrane</keyword>
<accession>A0ABD1DCR8</accession>